<keyword evidence="3" id="KW-1185">Reference proteome</keyword>
<evidence type="ECO:0000313" key="3">
    <source>
        <dbReference type="Proteomes" id="UP001519460"/>
    </source>
</evidence>
<dbReference type="Proteomes" id="UP001519460">
    <property type="component" value="Unassembled WGS sequence"/>
</dbReference>
<name>A0ABD0KBV3_9CAEN</name>
<dbReference type="EMBL" id="JACVVK020000207">
    <property type="protein sequence ID" value="KAK7484614.1"/>
    <property type="molecule type" value="Genomic_DNA"/>
</dbReference>
<reference evidence="2 3" key="1">
    <citation type="journal article" date="2023" name="Sci. Data">
        <title>Genome assembly of the Korean intertidal mud-creeper Batillaria attramentaria.</title>
        <authorList>
            <person name="Patra A.K."/>
            <person name="Ho P.T."/>
            <person name="Jun S."/>
            <person name="Lee S.J."/>
            <person name="Kim Y."/>
            <person name="Won Y.J."/>
        </authorList>
    </citation>
    <scope>NUCLEOTIDE SEQUENCE [LARGE SCALE GENOMIC DNA]</scope>
    <source>
        <strain evidence="2">Wonlab-2016</strain>
    </source>
</reference>
<dbReference type="AlphaFoldDB" id="A0ABD0KBV3"/>
<sequence>MARLVKRFSTAEAAMEIMMDSDSEAEEDYDSDYEEDSSGEESGNDANVVGEQSDDAHSAFVSSLTEENRNSRSANHRGRGRMARGRFRMPLIRYE</sequence>
<feature type="region of interest" description="Disordered" evidence="1">
    <location>
        <begin position="17"/>
        <end position="95"/>
    </location>
</feature>
<organism evidence="2 3">
    <name type="scientific">Batillaria attramentaria</name>
    <dbReference type="NCBI Taxonomy" id="370345"/>
    <lineage>
        <taxon>Eukaryota</taxon>
        <taxon>Metazoa</taxon>
        <taxon>Spiralia</taxon>
        <taxon>Lophotrochozoa</taxon>
        <taxon>Mollusca</taxon>
        <taxon>Gastropoda</taxon>
        <taxon>Caenogastropoda</taxon>
        <taxon>Sorbeoconcha</taxon>
        <taxon>Cerithioidea</taxon>
        <taxon>Batillariidae</taxon>
        <taxon>Batillaria</taxon>
    </lineage>
</organism>
<protein>
    <submittedName>
        <fullName evidence="2">Uncharacterized protein</fullName>
    </submittedName>
</protein>
<evidence type="ECO:0000313" key="2">
    <source>
        <dbReference type="EMBL" id="KAK7484614.1"/>
    </source>
</evidence>
<evidence type="ECO:0000256" key="1">
    <source>
        <dbReference type="SAM" id="MobiDB-lite"/>
    </source>
</evidence>
<gene>
    <name evidence="2" type="ORF">BaRGS_00024140</name>
</gene>
<comment type="caution">
    <text evidence="2">The sequence shown here is derived from an EMBL/GenBank/DDBJ whole genome shotgun (WGS) entry which is preliminary data.</text>
</comment>
<proteinExistence type="predicted"/>
<feature type="compositionally biased region" description="Basic residues" evidence="1">
    <location>
        <begin position="74"/>
        <end position="87"/>
    </location>
</feature>
<feature type="compositionally biased region" description="Acidic residues" evidence="1">
    <location>
        <begin position="19"/>
        <end position="43"/>
    </location>
</feature>
<accession>A0ABD0KBV3</accession>